<dbReference type="PANTHER" id="PTHR34853:SF1">
    <property type="entry name" value="LIPASE 5"/>
    <property type="match status" value="1"/>
</dbReference>
<feature type="signal peptide" evidence="1">
    <location>
        <begin position="1"/>
        <end position="27"/>
    </location>
</feature>
<dbReference type="Proteomes" id="UP001499989">
    <property type="component" value="Unassembled WGS sequence"/>
</dbReference>
<dbReference type="PIRSF" id="PIRSF029171">
    <property type="entry name" value="Esterase_LipA"/>
    <property type="match status" value="1"/>
</dbReference>
<dbReference type="Pfam" id="PF03583">
    <property type="entry name" value="LIP"/>
    <property type="match status" value="1"/>
</dbReference>
<dbReference type="Gene3D" id="3.40.50.1820">
    <property type="entry name" value="alpha/beta hydrolase"/>
    <property type="match status" value="1"/>
</dbReference>
<dbReference type="PANTHER" id="PTHR34853">
    <property type="match status" value="1"/>
</dbReference>
<dbReference type="Gene3D" id="1.10.260.130">
    <property type="match status" value="1"/>
</dbReference>
<dbReference type="InterPro" id="IPR029058">
    <property type="entry name" value="AB_hydrolase_fold"/>
</dbReference>
<comment type="caution">
    <text evidence="2">The sequence shown here is derived from an EMBL/GenBank/DDBJ whole genome shotgun (WGS) entry which is preliminary data.</text>
</comment>
<protein>
    <submittedName>
        <fullName evidence="2">Alpha/beta fold hydrolase</fullName>
    </submittedName>
</protein>
<sequence>MPPRPRMLAAAITAVLALGAQAVPAAAADGPAGDSTATTSRGVEIPAFYTPPSELPAADGTLIRHEPLPLALSLPGIDGPLPGRATRLMYKSTDANGEAVAVTGAYVEPAAKWRGDGPRPLVAVAPGTMGQGDQCAASMALEHPLQLNGQTVSVGYEDLSVYRLLLRGVAVVVTDYVGLGTTDRLHTYVNRVDGAHAVLDAVRAARSLDSASVTSDSRVGLFGYSQGGGATAAAAELQPSYAPDVQLAGTYAGAPPADLTEVTKAIDGSDLAGALGWSLNGFLQTEPALRPITDRYINEAGQEALKDLSTMCVGDALFGYGGDSSTDWTRTGQSISDVIRAEPALQSFLAEQRIGSTAPGSPVRVATGVSDDLVPHGQARRLAVDWCGKGGKVTYVPVLIPGVGSGLLNHFAPLLADQGNAIAWLTDRLSGEPAGSNCWSMPVQP</sequence>
<evidence type="ECO:0000313" key="2">
    <source>
        <dbReference type="EMBL" id="GAA2680328.1"/>
    </source>
</evidence>
<dbReference type="InterPro" id="IPR005152">
    <property type="entry name" value="Lipase_secreted"/>
</dbReference>
<dbReference type="GO" id="GO:0016787">
    <property type="term" value="F:hydrolase activity"/>
    <property type="evidence" value="ECO:0007669"/>
    <property type="project" value="UniProtKB-KW"/>
</dbReference>
<name>A0ABN3SLG3_9ACTN</name>
<dbReference type="RefSeq" id="WP_344571762.1">
    <property type="nucleotide sequence ID" value="NZ_BAAASK010000005.1"/>
</dbReference>
<accession>A0ABN3SLG3</accession>
<proteinExistence type="predicted"/>
<dbReference type="SUPFAM" id="SSF53474">
    <property type="entry name" value="alpha/beta-Hydrolases"/>
    <property type="match status" value="1"/>
</dbReference>
<organism evidence="2 3">
    <name type="scientific">Streptomyces violaceolatus</name>
    <dbReference type="NCBI Taxonomy" id="67378"/>
    <lineage>
        <taxon>Bacteria</taxon>
        <taxon>Bacillati</taxon>
        <taxon>Actinomycetota</taxon>
        <taxon>Actinomycetes</taxon>
        <taxon>Kitasatosporales</taxon>
        <taxon>Streptomycetaceae</taxon>
        <taxon>Streptomyces</taxon>
        <taxon>Streptomyces violaceoruber group</taxon>
    </lineage>
</organism>
<keyword evidence="3" id="KW-1185">Reference proteome</keyword>
<gene>
    <name evidence="2" type="ORF">GCM10010310_27340</name>
</gene>
<feature type="chain" id="PRO_5046413098" evidence="1">
    <location>
        <begin position="28"/>
        <end position="445"/>
    </location>
</feature>
<keyword evidence="2" id="KW-0378">Hydrolase</keyword>
<reference evidence="2 3" key="1">
    <citation type="journal article" date="2019" name="Int. J. Syst. Evol. Microbiol.">
        <title>The Global Catalogue of Microorganisms (GCM) 10K type strain sequencing project: providing services to taxonomists for standard genome sequencing and annotation.</title>
        <authorList>
            <consortium name="The Broad Institute Genomics Platform"/>
            <consortium name="The Broad Institute Genome Sequencing Center for Infectious Disease"/>
            <person name="Wu L."/>
            <person name="Ma J."/>
        </authorList>
    </citation>
    <scope>NUCLEOTIDE SEQUENCE [LARGE SCALE GENOMIC DNA]</scope>
    <source>
        <strain evidence="2 3">JCM 4531</strain>
    </source>
</reference>
<keyword evidence="1" id="KW-0732">Signal</keyword>
<dbReference type="EMBL" id="BAAASK010000005">
    <property type="protein sequence ID" value="GAA2680328.1"/>
    <property type="molecule type" value="Genomic_DNA"/>
</dbReference>
<evidence type="ECO:0000313" key="3">
    <source>
        <dbReference type="Proteomes" id="UP001499989"/>
    </source>
</evidence>
<evidence type="ECO:0000256" key="1">
    <source>
        <dbReference type="SAM" id="SignalP"/>
    </source>
</evidence>